<dbReference type="EMBL" id="CP030118">
    <property type="protein sequence ID" value="QDL07994.1"/>
    <property type="molecule type" value="Genomic_DNA"/>
</dbReference>
<evidence type="ECO:0000256" key="2">
    <source>
        <dbReference type="ARBA" id="ARBA00022649"/>
    </source>
</evidence>
<dbReference type="GO" id="GO:0003677">
    <property type="term" value="F:DNA binding"/>
    <property type="evidence" value="ECO:0007669"/>
    <property type="project" value="InterPro"/>
</dbReference>
<evidence type="ECO:0000313" key="4">
    <source>
        <dbReference type="Proteomes" id="UP000503129"/>
    </source>
</evidence>
<name>A0A856MCB7_9CYAN</name>
<dbReference type="Proteomes" id="UP000503129">
    <property type="component" value="Chromosome"/>
</dbReference>
<dbReference type="InterPro" id="IPR003477">
    <property type="entry name" value="PemK-like"/>
</dbReference>
<dbReference type="InterPro" id="IPR011067">
    <property type="entry name" value="Plasmid_toxin/cell-grow_inhib"/>
</dbReference>
<dbReference type="KEGG" id="bsen:DP114_08840"/>
<organism evidence="3 4">
    <name type="scientific">Brasilonema sennae CENA114</name>
    <dbReference type="NCBI Taxonomy" id="415709"/>
    <lineage>
        <taxon>Bacteria</taxon>
        <taxon>Bacillati</taxon>
        <taxon>Cyanobacteriota</taxon>
        <taxon>Cyanophyceae</taxon>
        <taxon>Nostocales</taxon>
        <taxon>Scytonemataceae</taxon>
        <taxon>Brasilonema</taxon>
        <taxon>Bromeliae group (in: Brasilonema)</taxon>
    </lineage>
</organism>
<keyword evidence="4" id="KW-1185">Reference proteome</keyword>
<dbReference type="Pfam" id="PF02452">
    <property type="entry name" value="PemK_toxin"/>
    <property type="match status" value="1"/>
</dbReference>
<evidence type="ECO:0000256" key="1">
    <source>
        <dbReference type="ARBA" id="ARBA00007521"/>
    </source>
</evidence>
<comment type="similarity">
    <text evidence="1">Belongs to the PemK/MazF family.</text>
</comment>
<keyword evidence="2" id="KW-1277">Toxin-antitoxin system</keyword>
<evidence type="ECO:0000313" key="3">
    <source>
        <dbReference type="EMBL" id="QDL07994.1"/>
    </source>
</evidence>
<dbReference type="RefSeq" id="WP_169264204.1">
    <property type="nucleotide sequence ID" value="NZ_CAWOXK010000001.1"/>
</dbReference>
<protein>
    <submittedName>
        <fullName evidence="3">PemK-like protein</fullName>
    </submittedName>
</protein>
<gene>
    <name evidence="3" type="ORF">DP114_08840</name>
</gene>
<dbReference type="Gene3D" id="2.30.30.110">
    <property type="match status" value="1"/>
</dbReference>
<dbReference type="SUPFAM" id="SSF50118">
    <property type="entry name" value="Cell growth inhibitor/plasmid maintenance toxic component"/>
    <property type="match status" value="1"/>
</dbReference>
<proteinExistence type="inferred from homology"/>
<accession>A0A856MCB7</accession>
<reference evidence="3 4" key="1">
    <citation type="submission" date="2018-06" db="EMBL/GenBank/DDBJ databases">
        <title>Comparative genomics of Brasilonema spp. strains.</title>
        <authorList>
            <person name="Alvarenga D.O."/>
            <person name="Fiore M.F."/>
            <person name="Varani A.M."/>
        </authorList>
    </citation>
    <scope>NUCLEOTIDE SEQUENCE [LARGE SCALE GENOMIC DNA]</scope>
    <source>
        <strain evidence="3 4">CENA114</strain>
    </source>
</reference>
<dbReference type="AlphaFoldDB" id="A0A856MCB7"/>
<sequence>MTTIQPGEFWVADILFTSGGGSKKRPILILWLDGDDVVAAVVTSAKPRTQTDVPLNDWAASGLRVTSTVRLSRLDCLEKSLLLVKIGQISESDAKQLKQVWDTYIKPQF</sequence>